<dbReference type="SUPFAM" id="SSF52218">
    <property type="entry name" value="Flavoproteins"/>
    <property type="match status" value="1"/>
</dbReference>
<evidence type="ECO:0000313" key="6">
    <source>
        <dbReference type="Proteomes" id="UP000248863"/>
    </source>
</evidence>
<keyword evidence="2" id="KW-0560">Oxidoreductase</keyword>
<gene>
    <name evidence="5" type="ORF">CH338_08700</name>
</gene>
<dbReference type="Pfam" id="PF02525">
    <property type="entry name" value="Flavodoxin_2"/>
    <property type="match status" value="1"/>
</dbReference>
<accession>A0A327KNW0</accession>
<evidence type="ECO:0000256" key="2">
    <source>
        <dbReference type="ARBA" id="ARBA00023002"/>
    </source>
</evidence>
<reference evidence="5 6" key="1">
    <citation type="submission" date="2017-07" db="EMBL/GenBank/DDBJ databases">
        <title>Draft Genome Sequences of Select Purple Nonsulfur Bacteria.</title>
        <authorList>
            <person name="Lasarre B."/>
            <person name="Mckinlay J.B."/>
        </authorList>
    </citation>
    <scope>NUCLEOTIDE SEQUENCE [LARGE SCALE GENOMIC DNA]</scope>
    <source>
        <strain evidence="5 6">DSM 11907</strain>
    </source>
</reference>
<keyword evidence="6" id="KW-1185">Reference proteome</keyword>
<evidence type="ECO:0000256" key="1">
    <source>
        <dbReference type="ARBA" id="ARBA00006252"/>
    </source>
</evidence>
<organism evidence="5 6">
    <name type="scientific">Rhodoplanes elegans</name>
    <dbReference type="NCBI Taxonomy" id="29408"/>
    <lineage>
        <taxon>Bacteria</taxon>
        <taxon>Pseudomonadati</taxon>
        <taxon>Pseudomonadota</taxon>
        <taxon>Alphaproteobacteria</taxon>
        <taxon>Hyphomicrobiales</taxon>
        <taxon>Nitrobacteraceae</taxon>
        <taxon>Rhodoplanes</taxon>
    </lineage>
</organism>
<dbReference type="InterPro" id="IPR029039">
    <property type="entry name" value="Flavoprotein-like_sf"/>
</dbReference>
<dbReference type="OrthoDB" id="9798454at2"/>
<comment type="similarity">
    <text evidence="1">Belongs to the NAD(P)H dehydrogenase (quinone) family.</text>
</comment>
<evidence type="ECO:0000313" key="5">
    <source>
        <dbReference type="EMBL" id="RAI39684.1"/>
    </source>
</evidence>
<dbReference type="GO" id="GO:0005829">
    <property type="term" value="C:cytosol"/>
    <property type="evidence" value="ECO:0007669"/>
    <property type="project" value="TreeGrafter"/>
</dbReference>
<dbReference type="AlphaFoldDB" id="A0A327KNW0"/>
<dbReference type="GO" id="GO:0003955">
    <property type="term" value="F:NAD(P)H dehydrogenase (quinone) activity"/>
    <property type="evidence" value="ECO:0007669"/>
    <property type="project" value="TreeGrafter"/>
</dbReference>
<name>A0A327KNW0_9BRAD</name>
<feature type="region of interest" description="Disordered" evidence="3">
    <location>
        <begin position="25"/>
        <end position="44"/>
    </location>
</feature>
<dbReference type="InterPro" id="IPR051545">
    <property type="entry name" value="NAD(P)H_dehydrogenase_qn"/>
</dbReference>
<feature type="domain" description="Flavodoxin-like fold" evidence="4">
    <location>
        <begin position="50"/>
        <end position="257"/>
    </location>
</feature>
<dbReference type="Proteomes" id="UP000248863">
    <property type="component" value="Unassembled WGS sequence"/>
</dbReference>
<dbReference type="InterPro" id="IPR003680">
    <property type="entry name" value="Flavodoxin_fold"/>
</dbReference>
<protein>
    <recommendedName>
        <fullName evidence="4">Flavodoxin-like fold domain-containing protein</fullName>
    </recommendedName>
</protein>
<dbReference type="EMBL" id="NPEU01000067">
    <property type="protein sequence ID" value="RAI39684.1"/>
    <property type="molecule type" value="Genomic_DNA"/>
</dbReference>
<sequence>MSSRRRVSTSCSRAWCATPTTIRCRPDGPMRPGASPPGRSPVAPHRRPLMNILVVHAHPEPRSFCAAMKDVTVETAAAAGHAVAVSDLFAEDFDPVAGRHDFTTVADPDLFHYQREQALAAEEGAFAPDIAREQARLAAADLLVLHFPIWWGAPPAILKGWFDRVLAFGFAYRDGTRFDSGLFKGKQAICCVTTGGTPQRFSEGDAYGPIDKVLWPVERLTLAYLGAAVHPAHVAYAAPRVDDAARAAMLAAWRERLAGLLAVAPAAVPVPA</sequence>
<evidence type="ECO:0000259" key="4">
    <source>
        <dbReference type="Pfam" id="PF02525"/>
    </source>
</evidence>
<proteinExistence type="inferred from homology"/>
<comment type="caution">
    <text evidence="5">The sequence shown here is derived from an EMBL/GenBank/DDBJ whole genome shotgun (WGS) entry which is preliminary data.</text>
</comment>
<dbReference type="Gene3D" id="3.40.50.360">
    <property type="match status" value="1"/>
</dbReference>
<evidence type="ECO:0000256" key="3">
    <source>
        <dbReference type="SAM" id="MobiDB-lite"/>
    </source>
</evidence>
<dbReference type="PANTHER" id="PTHR10204">
    <property type="entry name" value="NAD P H OXIDOREDUCTASE-RELATED"/>
    <property type="match status" value="1"/>
</dbReference>
<dbReference type="PANTHER" id="PTHR10204:SF34">
    <property type="entry name" value="NAD(P)H DEHYDROGENASE [QUINONE] 1 ISOFORM 1"/>
    <property type="match status" value="1"/>
</dbReference>